<dbReference type="SUPFAM" id="SSF49879">
    <property type="entry name" value="SMAD/FHA domain"/>
    <property type="match status" value="1"/>
</dbReference>
<dbReference type="PROSITE" id="PS00518">
    <property type="entry name" value="ZF_RING_1"/>
    <property type="match status" value="1"/>
</dbReference>
<dbReference type="Pfam" id="PF00097">
    <property type="entry name" value="zf-C3HC4"/>
    <property type="match status" value="1"/>
</dbReference>
<feature type="compositionally biased region" description="Low complexity" evidence="7">
    <location>
        <begin position="481"/>
        <end position="501"/>
    </location>
</feature>
<keyword evidence="3" id="KW-0479">Metal-binding</keyword>
<reference evidence="10" key="2">
    <citation type="journal article" date="2022" name="Res Sq">
        <title>Comparative Genomics Reveals Insights into the Divergent Evolution of Astigmatic Mites and Household Pest Adaptations.</title>
        <authorList>
            <person name="Xiong Q."/>
            <person name="Wan A.T.-Y."/>
            <person name="Liu X.-Y."/>
            <person name="Fung C.S.-H."/>
            <person name="Xiao X."/>
            <person name="Malainual N."/>
            <person name="Hou J."/>
            <person name="Wang L."/>
            <person name="Wang M."/>
            <person name="Yang K."/>
            <person name="Cui Y."/>
            <person name="Leung E."/>
            <person name="Nong W."/>
            <person name="Shin S.-K."/>
            <person name="Au S."/>
            <person name="Jeong K.Y."/>
            <person name="Chew F.T."/>
            <person name="Hui J."/>
            <person name="Leung T.F."/>
            <person name="Tungtrongchitr A."/>
            <person name="Zhong N."/>
            <person name="Liu Z."/>
            <person name="Tsui S."/>
        </authorList>
    </citation>
    <scope>NUCLEOTIDE SEQUENCE</scope>
    <source>
        <strain evidence="10">Derf</strain>
        <tissue evidence="10">Whole organism</tissue>
    </source>
</reference>
<dbReference type="InterPro" id="IPR008984">
    <property type="entry name" value="SMAD_FHA_dom_sf"/>
</dbReference>
<evidence type="ECO:0000256" key="5">
    <source>
        <dbReference type="ARBA" id="ARBA00022833"/>
    </source>
</evidence>
<dbReference type="AlphaFoldDB" id="A0A922L914"/>
<dbReference type="SUPFAM" id="SSF57850">
    <property type="entry name" value="RING/U-box"/>
    <property type="match status" value="1"/>
</dbReference>
<accession>A0A922L914</accession>
<dbReference type="SMART" id="SM00240">
    <property type="entry name" value="FHA"/>
    <property type="match status" value="1"/>
</dbReference>
<feature type="compositionally biased region" description="Acidic residues" evidence="7">
    <location>
        <begin position="447"/>
        <end position="472"/>
    </location>
</feature>
<evidence type="ECO:0000259" key="8">
    <source>
        <dbReference type="PROSITE" id="PS50006"/>
    </source>
</evidence>
<evidence type="ECO:0000256" key="4">
    <source>
        <dbReference type="ARBA" id="ARBA00022771"/>
    </source>
</evidence>
<dbReference type="SMART" id="SM00184">
    <property type="entry name" value="RING"/>
    <property type="match status" value="1"/>
</dbReference>
<feature type="compositionally biased region" description="Polar residues" evidence="7">
    <location>
        <begin position="694"/>
        <end position="705"/>
    </location>
</feature>
<dbReference type="PROSITE" id="PS50006">
    <property type="entry name" value="FHA_DOMAIN"/>
    <property type="match status" value="1"/>
</dbReference>
<evidence type="ECO:0000256" key="6">
    <source>
        <dbReference type="PROSITE-ProRule" id="PRU00175"/>
    </source>
</evidence>
<dbReference type="Pfam" id="PF00498">
    <property type="entry name" value="FHA"/>
    <property type="match status" value="1"/>
</dbReference>
<dbReference type="PANTHER" id="PTHR23327">
    <property type="entry name" value="RING FINGER PROTEIN 127"/>
    <property type="match status" value="1"/>
</dbReference>
<evidence type="ECO:0000259" key="9">
    <source>
        <dbReference type="PROSITE" id="PS50089"/>
    </source>
</evidence>
<sequence>MSDNRRNDLYINANTPSHLINYRPNVSHQLQQPSFDQIALQQLLSKEKKDVSIAAGLIRIITKPDHNCFNEMILTKSVNIESNSPMTIGRDLKSDFHITSIEISRVHARIFNLGSSWYLENLRSTNGVYVNGQKVAWRVRLTDNCFVTFGPFESSSFRYVFVENYQVFMNMQRNATLGKTIQCSFVLGAGTATGDITHLSTQPGEDDIKRDFDRKHFEQSMTINLMKIKSDFSKFEKDFKNKKQELDSIRAEAEMVGKELKRKAEMVKGPDALKNVLLNEISCSVCCDIMHEPTVLNCEHTFCFTCINAWSRRGKQQCPVCRKKFSRMTKSIRFHSLINLILDHYLSEEEKKERKESIESRLTDPAFTNEHSNDESSSHGNLDEILAGLDSSFRDAFSTLLNFSNSHPEYNVGNDSYVNFHDAVEIIDEDEVDGENDANGNLFIYVDESDENDNDEDDDDDDNNDDDDESDVSLDQVESMSPSSNSVHVPTSSSPPVLSISSNFPDQFRLRRFFNLISRANESMLNFDENFGSFSNNLFTTTTTTTDNNSNDNDDSNDSHNGDDDADAGGISDIHAEEDEDDVMEVNNDQSVIFLDDVDNEHDDNDVDASATADADADAADQGLNQVRIANGGSSRRRAVGNGGVRNLNRNRRPVGIGHNASNRWNVRPMRNNNRQSLIQQRLHRIRNPPYPSRNGQSNESMPLA</sequence>
<gene>
    <name evidence="10" type="primary">RNF8_1</name>
    <name evidence="10" type="ORF">DERF_000825</name>
</gene>
<evidence type="ECO:0000313" key="11">
    <source>
        <dbReference type="Proteomes" id="UP000790347"/>
    </source>
</evidence>
<feature type="region of interest" description="Disordered" evidence="7">
    <location>
        <begin position="683"/>
        <end position="705"/>
    </location>
</feature>
<proteinExistence type="inferred from homology"/>
<feature type="region of interest" description="Disordered" evidence="7">
    <location>
        <begin position="356"/>
        <end position="380"/>
    </location>
</feature>
<dbReference type="InterPro" id="IPR001841">
    <property type="entry name" value="Znf_RING"/>
</dbReference>
<dbReference type="InterPro" id="IPR013083">
    <property type="entry name" value="Znf_RING/FYVE/PHD"/>
</dbReference>
<feature type="domain" description="FHA" evidence="8">
    <location>
        <begin position="86"/>
        <end position="135"/>
    </location>
</feature>
<evidence type="ECO:0000256" key="2">
    <source>
        <dbReference type="ARBA" id="ARBA00017908"/>
    </source>
</evidence>
<dbReference type="EMBL" id="ASGP02000001">
    <property type="protein sequence ID" value="KAH9526763.1"/>
    <property type="molecule type" value="Genomic_DNA"/>
</dbReference>
<dbReference type="Proteomes" id="UP000790347">
    <property type="component" value="Unassembled WGS sequence"/>
</dbReference>
<dbReference type="Gene3D" id="2.60.200.20">
    <property type="match status" value="1"/>
</dbReference>
<feature type="compositionally biased region" description="Low complexity" evidence="7">
    <location>
        <begin position="542"/>
        <end position="551"/>
    </location>
</feature>
<dbReference type="GO" id="GO:0008270">
    <property type="term" value="F:zinc ion binding"/>
    <property type="evidence" value="ECO:0007669"/>
    <property type="project" value="UniProtKB-KW"/>
</dbReference>
<dbReference type="InterPro" id="IPR000253">
    <property type="entry name" value="FHA_dom"/>
</dbReference>
<name>A0A922L914_DERFA</name>
<evidence type="ECO:0000256" key="3">
    <source>
        <dbReference type="ARBA" id="ARBA00022723"/>
    </source>
</evidence>
<feature type="region of interest" description="Disordered" evidence="7">
    <location>
        <begin position="631"/>
        <end position="668"/>
    </location>
</feature>
<protein>
    <recommendedName>
        <fullName evidence="2">E3 ubiquitin-protein ligase CHFR</fullName>
    </recommendedName>
</protein>
<evidence type="ECO:0000256" key="1">
    <source>
        <dbReference type="ARBA" id="ARBA00005797"/>
    </source>
</evidence>
<evidence type="ECO:0000256" key="7">
    <source>
        <dbReference type="SAM" id="MobiDB-lite"/>
    </source>
</evidence>
<dbReference type="InterPro" id="IPR017907">
    <property type="entry name" value="Znf_RING_CS"/>
</dbReference>
<organism evidence="10 11">
    <name type="scientific">Dermatophagoides farinae</name>
    <name type="common">American house dust mite</name>
    <dbReference type="NCBI Taxonomy" id="6954"/>
    <lineage>
        <taxon>Eukaryota</taxon>
        <taxon>Metazoa</taxon>
        <taxon>Ecdysozoa</taxon>
        <taxon>Arthropoda</taxon>
        <taxon>Chelicerata</taxon>
        <taxon>Arachnida</taxon>
        <taxon>Acari</taxon>
        <taxon>Acariformes</taxon>
        <taxon>Sarcoptiformes</taxon>
        <taxon>Astigmata</taxon>
        <taxon>Psoroptidia</taxon>
        <taxon>Analgoidea</taxon>
        <taxon>Pyroglyphidae</taxon>
        <taxon>Dermatophagoidinae</taxon>
        <taxon>Dermatophagoides</taxon>
    </lineage>
</organism>
<comment type="caution">
    <text evidence="10">The sequence shown here is derived from an EMBL/GenBank/DDBJ whole genome shotgun (WGS) entry which is preliminary data.</text>
</comment>
<dbReference type="PROSITE" id="PS50089">
    <property type="entry name" value="ZF_RING_2"/>
    <property type="match status" value="1"/>
</dbReference>
<dbReference type="PANTHER" id="PTHR23327:SF51">
    <property type="entry name" value="TRANSCRIPTIONAL REGULATOR OF YEAST FORM ADHERENCE 3"/>
    <property type="match status" value="1"/>
</dbReference>
<feature type="region of interest" description="Disordered" evidence="7">
    <location>
        <begin position="542"/>
        <end position="571"/>
    </location>
</feature>
<dbReference type="Gene3D" id="3.30.40.10">
    <property type="entry name" value="Zinc/RING finger domain, C3HC4 (zinc finger)"/>
    <property type="match status" value="1"/>
</dbReference>
<reference evidence="10" key="1">
    <citation type="submission" date="2013-05" db="EMBL/GenBank/DDBJ databases">
        <authorList>
            <person name="Yim A.K.Y."/>
            <person name="Chan T.F."/>
            <person name="Ji K.M."/>
            <person name="Liu X.Y."/>
            <person name="Zhou J.W."/>
            <person name="Li R.Q."/>
            <person name="Yang K.Y."/>
            <person name="Li J."/>
            <person name="Li M."/>
            <person name="Law P.T.W."/>
            <person name="Wu Y.L."/>
            <person name="Cai Z.L."/>
            <person name="Qin H."/>
            <person name="Bao Y."/>
            <person name="Leung R.K.K."/>
            <person name="Ng P.K.S."/>
            <person name="Zou J."/>
            <person name="Zhong X.J."/>
            <person name="Ran P.X."/>
            <person name="Zhong N.S."/>
            <person name="Liu Z.G."/>
            <person name="Tsui S.K.W."/>
        </authorList>
    </citation>
    <scope>NUCLEOTIDE SEQUENCE</scope>
    <source>
        <strain evidence="10">Derf</strain>
        <tissue evidence="10">Whole organism</tissue>
    </source>
</reference>
<feature type="domain" description="RING-type" evidence="9">
    <location>
        <begin position="283"/>
        <end position="322"/>
    </location>
</feature>
<dbReference type="CDD" id="cd00060">
    <property type="entry name" value="FHA"/>
    <property type="match status" value="1"/>
</dbReference>
<keyword evidence="4 6" id="KW-0863">Zinc-finger</keyword>
<evidence type="ECO:0000313" key="10">
    <source>
        <dbReference type="EMBL" id="KAH9526763.1"/>
    </source>
</evidence>
<keyword evidence="11" id="KW-1185">Reference proteome</keyword>
<comment type="similarity">
    <text evidence="1">Belongs to the CHFR family.</text>
</comment>
<feature type="region of interest" description="Disordered" evidence="7">
    <location>
        <begin position="446"/>
        <end position="501"/>
    </location>
</feature>
<keyword evidence="5" id="KW-0862">Zinc</keyword>
<dbReference type="InterPro" id="IPR018957">
    <property type="entry name" value="Znf_C3HC4_RING-type"/>
</dbReference>